<dbReference type="SUPFAM" id="SSF89796">
    <property type="entry name" value="CoA-transferase family III (CaiB/BaiF)"/>
    <property type="match status" value="1"/>
</dbReference>
<dbReference type="Pfam" id="PF02515">
    <property type="entry name" value="CoA_transf_3"/>
    <property type="match status" value="1"/>
</dbReference>
<evidence type="ECO:0000256" key="1">
    <source>
        <dbReference type="SAM" id="MobiDB-lite"/>
    </source>
</evidence>
<name>B5H6T3_STRE2</name>
<dbReference type="Proteomes" id="UP000002805">
    <property type="component" value="Chromosome"/>
</dbReference>
<evidence type="ECO:0000313" key="3">
    <source>
        <dbReference type="Proteomes" id="UP000002805"/>
    </source>
</evidence>
<feature type="compositionally biased region" description="Polar residues" evidence="1">
    <location>
        <begin position="1"/>
        <end position="15"/>
    </location>
</feature>
<reference evidence="3" key="2">
    <citation type="submission" date="2009-10" db="EMBL/GenBank/DDBJ databases">
        <title>The genome sequence of Streptomyces pristinaespiralis strain ATCC 25486.</title>
        <authorList>
            <consortium name="The Broad Institute Genome Sequencing Platform"/>
            <consortium name="Broad Institute Microbial Sequencing Center"/>
            <person name="Fischbach M."/>
            <person name="Godfrey P."/>
            <person name="Ward D."/>
            <person name="Young S."/>
            <person name="Zeng Q."/>
            <person name="Koehrsen M."/>
            <person name="Alvarado L."/>
            <person name="Berlin A.M."/>
            <person name="Bochicchio J."/>
            <person name="Borenstein D."/>
            <person name="Chapman S.B."/>
            <person name="Chen Z."/>
            <person name="Engels R."/>
            <person name="Freedman E."/>
            <person name="Gellesch M."/>
            <person name="Goldberg J."/>
            <person name="Griggs A."/>
            <person name="Gujja S."/>
            <person name="Heilman E.R."/>
            <person name="Heiman D.I."/>
            <person name="Hepburn T.A."/>
            <person name="Howarth C."/>
            <person name="Jen D."/>
            <person name="Larson L."/>
            <person name="Lewis B."/>
            <person name="Mehta T."/>
            <person name="Park D."/>
            <person name="Pearson M."/>
            <person name="Richards J."/>
            <person name="Roberts A."/>
            <person name="Saif S."/>
            <person name="Shea T.D."/>
            <person name="Shenoy N."/>
            <person name="Sisk P."/>
            <person name="Stolte C."/>
            <person name="Sykes S.N."/>
            <person name="Thomson T."/>
            <person name="Walk T."/>
            <person name="White J."/>
            <person name="Yandava C."/>
            <person name="Straight P."/>
            <person name="Clardy J."/>
            <person name="Hung D."/>
            <person name="Kolter R."/>
            <person name="Mekalanos J."/>
            <person name="Walker S."/>
            <person name="Walsh C.T."/>
            <person name="Wieland-Brown L.C."/>
            <person name="Haas B."/>
            <person name="Nusbaum C."/>
            <person name="Birren B."/>
        </authorList>
    </citation>
    <scope>NUCLEOTIDE SEQUENCE [LARGE SCALE GENOMIC DNA]</scope>
    <source>
        <strain evidence="3">ATCC 25486 / DSM 40338 / CBS 914.69 / JCM 4507 / NBRC 13074 / NRRL 2958 / 5647</strain>
    </source>
</reference>
<accession>B5H6T3</accession>
<dbReference type="Gene3D" id="3.30.1540.10">
    <property type="entry name" value="formyl-coa transferase, domain 3"/>
    <property type="match status" value="1"/>
</dbReference>
<feature type="region of interest" description="Disordered" evidence="1">
    <location>
        <begin position="1"/>
        <end position="21"/>
    </location>
</feature>
<dbReference type="AlphaFoldDB" id="B5H6T3"/>
<gene>
    <name evidence="2" type="ORF">SSDG_00862</name>
</gene>
<reference evidence="3" key="1">
    <citation type="submission" date="2008-02" db="EMBL/GenBank/DDBJ databases">
        <authorList>
            <consortium name="The Broad Institute Genome Sequencing Platform"/>
            <person name="Fischbach M."/>
            <person name="Ward D."/>
            <person name="Young S."/>
            <person name="Jaffe D."/>
            <person name="Gnerre S."/>
            <person name="Berlin A."/>
            <person name="Heiman D."/>
            <person name="Hepburn T."/>
            <person name="Sykes S."/>
            <person name="Alvarado L."/>
            <person name="Kodira C.D."/>
            <person name="Straight P."/>
            <person name="Clardy J."/>
            <person name="Hung D."/>
            <person name="Kolter R."/>
            <person name="Mekalanos J."/>
            <person name="Walker S."/>
            <person name="Walsh C.T."/>
            <person name="Lander E."/>
            <person name="Galagan J."/>
            <person name="Nusbaum C."/>
            <person name="Birren B."/>
        </authorList>
    </citation>
    <scope>NUCLEOTIDE SEQUENCE [LARGE SCALE GENOMIC DNA]</scope>
    <source>
        <strain evidence="3">ATCC 25486 / DSM 40338 / CBS 914.69 / JCM 4507 / NBRC 13074 / NRRL 2958 / 5647</strain>
    </source>
</reference>
<dbReference type="HOGENOM" id="CLU_2235103_0_0_11"/>
<keyword evidence="3" id="KW-1185">Reference proteome</keyword>
<sequence>MMTQESGPWSGTTELGSAAERLPTADGRVAVTVGRLDGLARLLLLIGREELTRDARFGSCHDLVVNRAALVAEIAQELVAVPRDECLALLNAAEITAEAVEAPNS</sequence>
<dbReference type="EMBL" id="CM000950">
    <property type="protein sequence ID" value="EDY62544.1"/>
    <property type="molecule type" value="Genomic_DNA"/>
</dbReference>
<dbReference type="InterPro" id="IPR003673">
    <property type="entry name" value="CoA-Trfase_fam_III"/>
</dbReference>
<organism evidence="2 3">
    <name type="scientific">Streptomyces pristinaespiralis (strain ATCC 25486 / DSM 40338 / CBS 914.69 / JCM 4507 / KCC S-0507 / NBRC 13074 / NRRL 2958 / 5647)</name>
    <dbReference type="NCBI Taxonomy" id="457429"/>
    <lineage>
        <taxon>Bacteria</taxon>
        <taxon>Bacillati</taxon>
        <taxon>Actinomycetota</taxon>
        <taxon>Actinomycetes</taxon>
        <taxon>Kitasatosporales</taxon>
        <taxon>Streptomycetaceae</taxon>
        <taxon>Streptomyces</taxon>
    </lineage>
</organism>
<proteinExistence type="predicted"/>
<evidence type="ECO:0000313" key="2">
    <source>
        <dbReference type="EMBL" id="EDY62544.1"/>
    </source>
</evidence>
<dbReference type="InterPro" id="IPR023606">
    <property type="entry name" value="CoA-Trfase_III_dom_1_sf"/>
</dbReference>
<protein>
    <submittedName>
        <fullName evidence="2">Uncharacterized protein</fullName>
    </submittedName>
</protein>
<dbReference type="InterPro" id="IPR044855">
    <property type="entry name" value="CoA-Trfase_III_dom3_sf"/>
</dbReference>
<dbReference type="GO" id="GO:0003824">
    <property type="term" value="F:catalytic activity"/>
    <property type="evidence" value="ECO:0007669"/>
    <property type="project" value="InterPro"/>
</dbReference>